<reference evidence="2 3" key="1">
    <citation type="journal article" date="2014" name="Appl. Environ. Microbiol.">
        <title>Genomic encyclopedia of type strains of the genus Bifidobacterium.</title>
        <authorList>
            <person name="Milani C."/>
            <person name="Lugli G.A."/>
            <person name="Duranti S."/>
            <person name="Turroni F."/>
            <person name="Bottacini F."/>
            <person name="Mangifesta M."/>
            <person name="Sanchez B."/>
            <person name="Viappiani A."/>
            <person name="Mancabelli L."/>
            <person name="Taminiau B."/>
            <person name="Delcenserie V."/>
            <person name="Barrangou R."/>
            <person name="Margolles A."/>
            <person name="van Sinderen D."/>
            <person name="Ventura M."/>
        </authorList>
    </citation>
    <scope>NUCLEOTIDE SEQUENCE [LARGE SCALE GENOMIC DNA]</scope>
    <source>
        <strain evidence="2 3">LMG 11587</strain>
    </source>
</reference>
<gene>
    <name evidence="2" type="ORF">BINDI_0084</name>
</gene>
<feature type="transmembrane region" description="Helical" evidence="1">
    <location>
        <begin position="171"/>
        <end position="190"/>
    </location>
</feature>
<feature type="transmembrane region" description="Helical" evidence="1">
    <location>
        <begin position="100"/>
        <end position="122"/>
    </location>
</feature>
<dbReference type="Proteomes" id="UP000028569">
    <property type="component" value="Chromosome"/>
</dbReference>
<dbReference type="RefSeq" id="WP_033491771.1">
    <property type="nucleotide sequence ID" value="NZ_CP006018.1"/>
</dbReference>
<dbReference type="InterPro" id="IPR006938">
    <property type="entry name" value="DUF624"/>
</dbReference>
<dbReference type="AlphaFoldDB" id="A0A087VSN5"/>
<evidence type="ECO:0000313" key="2">
    <source>
        <dbReference type="EMBL" id="AIC91370.1"/>
    </source>
</evidence>
<dbReference type="OrthoDB" id="7948871at2"/>
<feature type="transmembrane region" description="Helical" evidence="1">
    <location>
        <begin position="143"/>
        <end position="165"/>
    </location>
</feature>
<organism evidence="2 3">
    <name type="scientific">Bifidobacterium [indicum] DSM 20214 = LMG 11587</name>
    <dbReference type="NCBI Taxonomy" id="1341694"/>
    <lineage>
        <taxon>Bacteria</taxon>
        <taxon>Bacillati</taxon>
        <taxon>Actinomycetota</taxon>
        <taxon>Actinomycetes</taxon>
        <taxon>Bifidobacteriales</taxon>
        <taxon>Bifidobacteriaceae</taxon>
        <taxon>Bifidobacterium</taxon>
    </lineage>
</organism>
<protein>
    <recommendedName>
        <fullName evidence="4">Integral membrane protein</fullName>
    </recommendedName>
</protein>
<evidence type="ECO:0008006" key="4">
    <source>
        <dbReference type="Google" id="ProtNLM"/>
    </source>
</evidence>
<name>A0A087VSN5_9BIFI</name>
<keyword evidence="1" id="KW-1133">Transmembrane helix</keyword>
<dbReference type="EMBL" id="CP006018">
    <property type="protein sequence ID" value="AIC91370.1"/>
    <property type="molecule type" value="Genomic_DNA"/>
</dbReference>
<accession>A0A087VSN5</accession>
<keyword evidence="1" id="KW-0812">Transmembrane</keyword>
<evidence type="ECO:0000256" key="1">
    <source>
        <dbReference type="SAM" id="Phobius"/>
    </source>
</evidence>
<proteinExistence type="predicted"/>
<feature type="transmembrane region" description="Helical" evidence="1">
    <location>
        <begin position="74"/>
        <end position="94"/>
    </location>
</feature>
<keyword evidence="3" id="KW-1185">Reference proteome</keyword>
<dbReference type="KEGG" id="bii:BINDI_0084"/>
<feature type="transmembrane region" description="Helical" evidence="1">
    <location>
        <begin position="20"/>
        <end position="41"/>
    </location>
</feature>
<keyword evidence="1" id="KW-0472">Membrane</keyword>
<dbReference type="Pfam" id="PF04854">
    <property type="entry name" value="DUF624"/>
    <property type="match status" value="1"/>
</dbReference>
<dbReference type="HOGENOM" id="CLU_081578_2_2_11"/>
<evidence type="ECO:0000313" key="3">
    <source>
        <dbReference type="Proteomes" id="UP000028569"/>
    </source>
</evidence>
<sequence>MQFLSPDSGFMRGLSDAIDAIWINILMLVCSIPLFTIGAALSAGFDAARRDLDGVGHVTANYLRAFKDNFVKATLIWLVFGSTLAALVYAWVVLQITPLLIVKFALTIIWAIGFEWVWALQARFENDPGHTMLNAWIFGLSNIGRTLALVGMDLVYLALVAASWVYMPQGLFLLIVLGYGTLIMLHTPVLEGVFVRYVGKATASEGLDPSRETNAGVDGIPDRD</sequence>